<evidence type="ECO:0000259" key="2">
    <source>
        <dbReference type="PROSITE" id="PS50280"/>
    </source>
</evidence>
<dbReference type="Proteomes" id="UP001516023">
    <property type="component" value="Unassembled WGS sequence"/>
</dbReference>
<evidence type="ECO:0000313" key="4">
    <source>
        <dbReference type="Proteomes" id="UP001516023"/>
    </source>
</evidence>
<sequence length="678" mass="77362">MAVFDGLGVYSSTMIMVISCSILQTTLCANNAETISENSGDVDSDPCMLYIAESTINNAGIGMFAGVDFRKNQLIGRDNWGDAAFSTVDLNWHNSLPNGQRASKSRGDYHWPLVNYDWTSSGLGVRDDAADASMTVTGFGAVPNCHFSLLNVKEHHVMYDLAGLSRYDSPGSGAITPFFNRTSTARKDIAAGSELFVNYGSKWFTGRDGFDLVPVKDSYTKAGEFLDNYGLLLLGMPRDEKNSDNDWKYKLTESVLLKEDARRDFWNMIKSFPYPSRARQALPTSYKDVVKAILKGIDTVEVDNSMRSLEYLKQFGKCVDNIIPGNSTIPHAGRGAFATRFIPKGGLVAPAPLLHFADKSTINIYNGTRFKGKYVKNETDVLSKQIILNYMFGHPNSTLHLFPYSHHVAYINHHSTKFNAKVQWAADFSFYHREELFNQSVEMLENQITAGLMLEYIAVRNIHPGEEILIDYGDAWQHAWDKHVESWTPATLENDFNNLTYWTKPSEEAAKTRFKRAEMYNNIPIKTMEEQKLDPYPRNIEFECYVNLEIGIGPYFEAPKTTPFYKRDWVDSDMVDGKKISRKCNITGRFDIPEVYFDDINQEDRDHHPFFYTVELNNVRKKQGKKLIYENHVITEVPYDAILMFNTKYSSDTFLKNAFRHEMRLPNDIFPTAWMNLL</sequence>
<name>A0ABD3QEJ9_9STRA</name>
<reference evidence="3 4" key="1">
    <citation type="journal article" date="2020" name="G3 (Bethesda)">
        <title>Improved Reference Genome for Cyclotella cryptica CCMP332, a Model for Cell Wall Morphogenesis, Salinity Adaptation, and Lipid Production in Diatoms (Bacillariophyta).</title>
        <authorList>
            <person name="Roberts W.R."/>
            <person name="Downey K.M."/>
            <person name="Ruck E.C."/>
            <person name="Traller J.C."/>
            <person name="Alverson A.J."/>
        </authorList>
    </citation>
    <scope>NUCLEOTIDE SEQUENCE [LARGE SCALE GENOMIC DNA]</scope>
    <source>
        <strain evidence="3 4">CCMP332</strain>
    </source>
</reference>
<keyword evidence="4" id="KW-1185">Reference proteome</keyword>
<feature type="chain" id="PRO_5044768633" description="SET domain-containing protein" evidence="1">
    <location>
        <begin position="29"/>
        <end position="678"/>
    </location>
</feature>
<evidence type="ECO:0000313" key="3">
    <source>
        <dbReference type="EMBL" id="KAL3798343.1"/>
    </source>
</evidence>
<dbReference type="PROSITE" id="PS50280">
    <property type="entry name" value="SET"/>
    <property type="match status" value="1"/>
</dbReference>
<dbReference type="SUPFAM" id="SSF82199">
    <property type="entry name" value="SET domain"/>
    <property type="match status" value="2"/>
</dbReference>
<feature type="domain" description="SET" evidence="2">
    <location>
        <begin position="320"/>
        <end position="473"/>
    </location>
</feature>
<dbReference type="AlphaFoldDB" id="A0ABD3QEJ9"/>
<dbReference type="InterPro" id="IPR001214">
    <property type="entry name" value="SET_dom"/>
</dbReference>
<dbReference type="Gene3D" id="2.170.270.10">
    <property type="entry name" value="SET domain"/>
    <property type="match status" value="2"/>
</dbReference>
<gene>
    <name evidence="3" type="ORF">HJC23_004996</name>
</gene>
<protein>
    <recommendedName>
        <fullName evidence="2">SET domain-containing protein</fullName>
    </recommendedName>
</protein>
<accession>A0ABD3QEJ9</accession>
<dbReference type="Pfam" id="PF00856">
    <property type="entry name" value="SET"/>
    <property type="match status" value="1"/>
</dbReference>
<feature type="signal peptide" evidence="1">
    <location>
        <begin position="1"/>
        <end position="28"/>
    </location>
</feature>
<keyword evidence="1" id="KW-0732">Signal</keyword>
<dbReference type="InterPro" id="IPR046341">
    <property type="entry name" value="SET_dom_sf"/>
</dbReference>
<proteinExistence type="predicted"/>
<evidence type="ECO:0000256" key="1">
    <source>
        <dbReference type="SAM" id="SignalP"/>
    </source>
</evidence>
<organism evidence="3 4">
    <name type="scientific">Cyclotella cryptica</name>
    <dbReference type="NCBI Taxonomy" id="29204"/>
    <lineage>
        <taxon>Eukaryota</taxon>
        <taxon>Sar</taxon>
        <taxon>Stramenopiles</taxon>
        <taxon>Ochrophyta</taxon>
        <taxon>Bacillariophyta</taxon>
        <taxon>Coscinodiscophyceae</taxon>
        <taxon>Thalassiosirophycidae</taxon>
        <taxon>Stephanodiscales</taxon>
        <taxon>Stephanodiscaceae</taxon>
        <taxon>Cyclotella</taxon>
    </lineage>
</organism>
<dbReference type="EMBL" id="JABMIG020000046">
    <property type="protein sequence ID" value="KAL3798343.1"/>
    <property type="molecule type" value="Genomic_DNA"/>
</dbReference>
<comment type="caution">
    <text evidence="3">The sequence shown here is derived from an EMBL/GenBank/DDBJ whole genome shotgun (WGS) entry which is preliminary data.</text>
</comment>